<dbReference type="EMBL" id="GEEE01015915">
    <property type="protein sequence ID" value="JAP47310.1"/>
    <property type="molecule type" value="Transcribed_RNA"/>
</dbReference>
<protein>
    <submittedName>
        <fullName evidence="1">Uncharacterized protein</fullName>
    </submittedName>
</protein>
<accession>A0A0X3P7F4</accession>
<dbReference type="AlphaFoldDB" id="A0A0X3P7F4"/>
<sequence>MSPTECENGSCGLLFQKEVFSLFEQEFIARNFGKLKNDLHTAVYEETCSVWDAISWALRCADKFPELDSDASSFLNEYINSASNQLSLKEFLLLILEVMEESQDTGCTLISLRFLSRCIKGIGLSNVETVMPAFMAIREKVKEASVKLFDEDTVTGKNDVLAPLLSDVGSFFVDVFNGASSCCTNAVYIEELLYYFSEPLWLIDISESNSHTFARFISAFQNYVGGVYSICRDLHFKLTYGMEETSHISEHFDPHISAYLCILNFCMDKSVVCDSWPRILSADFKVDLFTTISA</sequence>
<evidence type="ECO:0000313" key="1">
    <source>
        <dbReference type="EMBL" id="JAP47310.1"/>
    </source>
</evidence>
<proteinExistence type="predicted"/>
<name>A0A0X3P7F4_SCHSO</name>
<feature type="non-terminal residue" evidence="1">
    <location>
        <position position="294"/>
    </location>
</feature>
<organism evidence="1">
    <name type="scientific">Schistocephalus solidus</name>
    <name type="common">Tapeworm</name>
    <dbReference type="NCBI Taxonomy" id="70667"/>
    <lineage>
        <taxon>Eukaryota</taxon>
        <taxon>Metazoa</taxon>
        <taxon>Spiralia</taxon>
        <taxon>Lophotrochozoa</taxon>
        <taxon>Platyhelminthes</taxon>
        <taxon>Cestoda</taxon>
        <taxon>Eucestoda</taxon>
        <taxon>Diphyllobothriidea</taxon>
        <taxon>Diphyllobothriidae</taxon>
        <taxon>Schistocephalus</taxon>
    </lineage>
</organism>
<reference evidence="1" key="1">
    <citation type="submission" date="2016-01" db="EMBL/GenBank/DDBJ databases">
        <title>Reference transcriptome for the parasite Schistocephalus solidus: insights into the molecular evolution of parasitism.</title>
        <authorList>
            <person name="Hebert F.O."/>
            <person name="Grambauer S."/>
            <person name="Barber I."/>
            <person name="Landry C.R."/>
            <person name="Aubin-Horth N."/>
        </authorList>
    </citation>
    <scope>NUCLEOTIDE SEQUENCE</scope>
</reference>
<gene>
    <name evidence="1" type="ORF">TR114486</name>
</gene>